<dbReference type="HAMAP" id="MF_01114">
    <property type="entry name" value="RecX"/>
    <property type="match status" value="1"/>
</dbReference>
<dbReference type="PANTHER" id="PTHR33602:SF1">
    <property type="entry name" value="REGULATORY PROTEIN RECX FAMILY PROTEIN"/>
    <property type="match status" value="1"/>
</dbReference>
<comment type="function">
    <text evidence="5">Modulates RecA activity.</text>
</comment>
<evidence type="ECO:0000256" key="5">
    <source>
        <dbReference type="HAMAP-Rule" id="MF_01114"/>
    </source>
</evidence>
<dbReference type="EMBL" id="JADIMC010000019">
    <property type="protein sequence ID" value="MBO8475626.1"/>
    <property type="molecule type" value="Genomic_DNA"/>
</dbReference>
<feature type="domain" description="RecX second three-helical" evidence="6">
    <location>
        <begin position="59"/>
        <end position="97"/>
    </location>
</feature>
<evidence type="ECO:0000313" key="7">
    <source>
        <dbReference type="EMBL" id="MBO8475626.1"/>
    </source>
</evidence>
<dbReference type="InterPro" id="IPR036388">
    <property type="entry name" value="WH-like_DNA-bd_sf"/>
</dbReference>
<comment type="similarity">
    <text evidence="2 5">Belongs to the RecX family.</text>
</comment>
<evidence type="ECO:0000256" key="4">
    <source>
        <dbReference type="ARBA" id="ARBA00022490"/>
    </source>
</evidence>
<dbReference type="GO" id="GO:0005737">
    <property type="term" value="C:cytoplasm"/>
    <property type="evidence" value="ECO:0007669"/>
    <property type="project" value="UniProtKB-SubCell"/>
</dbReference>
<reference evidence="7" key="2">
    <citation type="journal article" date="2021" name="PeerJ">
        <title>Extensive microbial diversity within the chicken gut microbiome revealed by metagenomics and culture.</title>
        <authorList>
            <person name="Gilroy R."/>
            <person name="Ravi A."/>
            <person name="Getino M."/>
            <person name="Pursley I."/>
            <person name="Horton D.L."/>
            <person name="Alikhan N.F."/>
            <person name="Baker D."/>
            <person name="Gharbi K."/>
            <person name="Hall N."/>
            <person name="Watson M."/>
            <person name="Adriaenssens E.M."/>
            <person name="Foster-Nyarko E."/>
            <person name="Jarju S."/>
            <person name="Secka A."/>
            <person name="Antonio M."/>
            <person name="Oren A."/>
            <person name="Chaudhuri R.R."/>
            <person name="La Ragione R."/>
            <person name="Hildebrand F."/>
            <person name="Pallen M.J."/>
        </authorList>
    </citation>
    <scope>NUCLEOTIDE SEQUENCE</scope>
    <source>
        <strain evidence="7">6919</strain>
    </source>
</reference>
<proteinExistence type="inferred from homology"/>
<accession>A0A9D9IP96</accession>
<gene>
    <name evidence="5" type="primary">recX</name>
    <name evidence="7" type="ORF">IAB88_01375</name>
</gene>
<evidence type="ECO:0000313" key="8">
    <source>
        <dbReference type="Proteomes" id="UP000823598"/>
    </source>
</evidence>
<comment type="subcellular location">
    <subcellularLocation>
        <location evidence="1 5">Cytoplasm</location>
    </subcellularLocation>
</comment>
<dbReference type="Gene3D" id="1.10.10.10">
    <property type="entry name" value="Winged helix-like DNA-binding domain superfamily/Winged helix DNA-binding domain"/>
    <property type="match status" value="1"/>
</dbReference>
<reference evidence="7" key="1">
    <citation type="submission" date="2020-10" db="EMBL/GenBank/DDBJ databases">
        <authorList>
            <person name="Gilroy R."/>
        </authorList>
    </citation>
    <scope>NUCLEOTIDE SEQUENCE</scope>
    <source>
        <strain evidence="7">6919</strain>
    </source>
</reference>
<evidence type="ECO:0000256" key="2">
    <source>
        <dbReference type="ARBA" id="ARBA00009695"/>
    </source>
</evidence>
<sequence length="167" mass="19103">MAKKSMSYDDVLAKCAALCAKAEHSRVEMIGRMCRWGVSRELAQMVADRLEDSGFIDARRFAEAFVHDKSKFDFWGRIKIRYYLRMNGIKDDLIEEAVSRIDPEEYQEGLERLLSNKLATLNGKEPYQTKLALFRYAASRGYESSVVANVVNRMISDADELDVADDD</sequence>
<evidence type="ECO:0000256" key="1">
    <source>
        <dbReference type="ARBA" id="ARBA00004496"/>
    </source>
</evidence>
<dbReference type="PANTHER" id="PTHR33602">
    <property type="entry name" value="REGULATORY PROTEIN RECX FAMILY PROTEIN"/>
    <property type="match status" value="1"/>
</dbReference>
<evidence type="ECO:0000256" key="3">
    <source>
        <dbReference type="ARBA" id="ARBA00018111"/>
    </source>
</evidence>
<organism evidence="7 8">
    <name type="scientific">Candidatus Limisoma faecipullorum</name>
    <dbReference type="NCBI Taxonomy" id="2840854"/>
    <lineage>
        <taxon>Bacteria</taxon>
        <taxon>Pseudomonadati</taxon>
        <taxon>Bacteroidota</taxon>
        <taxon>Bacteroidia</taxon>
        <taxon>Bacteroidales</taxon>
        <taxon>Candidatus Limisoma</taxon>
    </lineage>
</organism>
<dbReference type="GO" id="GO:0006282">
    <property type="term" value="P:regulation of DNA repair"/>
    <property type="evidence" value="ECO:0007669"/>
    <property type="project" value="UniProtKB-UniRule"/>
</dbReference>
<name>A0A9D9IP96_9BACT</name>
<protein>
    <recommendedName>
        <fullName evidence="3 5">Regulatory protein RecX</fullName>
    </recommendedName>
</protein>
<dbReference type="InterPro" id="IPR053924">
    <property type="entry name" value="RecX_HTH_2nd"/>
</dbReference>
<comment type="caution">
    <text evidence="7">The sequence shown here is derived from an EMBL/GenBank/DDBJ whole genome shotgun (WGS) entry which is preliminary data.</text>
</comment>
<dbReference type="InterPro" id="IPR003783">
    <property type="entry name" value="Regulatory_RecX"/>
</dbReference>
<dbReference type="Proteomes" id="UP000823598">
    <property type="component" value="Unassembled WGS sequence"/>
</dbReference>
<evidence type="ECO:0000259" key="6">
    <source>
        <dbReference type="Pfam" id="PF02631"/>
    </source>
</evidence>
<keyword evidence="4 5" id="KW-0963">Cytoplasm</keyword>
<dbReference type="AlphaFoldDB" id="A0A9D9IP96"/>
<dbReference type="Pfam" id="PF02631">
    <property type="entry name" value="RecX_HTH2"/>
    <property type="match status" value="1"/>
</dbReference>